<accession>A0A3M6W090</accession>
<dbReference type="GO" id="GO:0003724">
    <property type="term" value="F:RNA helicase activity"/>
    <property type="evidence" value="ECO:0007669"/>
    <property type="project" value="UniProtKB-EC"/>
</dbReference>
<dbReference type="OrthoDB" id="10265785at2759"/>
<dbReference type="GO" id="GO:0005643">
    <property type="term" value="C:nuclear pore"/>
    <property type="evidence" value="ECO:0007669"/>
    <property type="project" value="UniProtKB-SubCell"/>
</dbReference>
<dbReference type="GO" id="GO:0051028">
    <property type="term" value="P:mRNA transport"/>
    <property type="evidence" value="ECO:0007669"/>
    <property type="project" value="UniProtKB-KW"/>
</dbReference>
<dbReference type="PROSITE" id="PS51192">
    <property type="entry name" value="HELICASE_ATP_BIND_1"/>
    <property type="match status" value="1"/>
</dbReference>
<comment type="catalytic activity">
    <reaction evidence="15">
        <text>ATP + H2O = ADP + phosphate + H(+)</text>
        <dbReference type="Rhea" id="RHEA:13065"/>
        <dbReference type="ChEBI" id="CHEBI:15377"/>
        <dbReference type="ChEBI" id="CHEBI:15378"/>
        <dbReference type="ChEBI" id="CHEBI:30616"/>
        <dbReference type="ChEBI" id="CHEBI:43474"/>
        <dbReference type="ChEBI" id="CHEBI:456216"/>
        <dbReference type="EC" id="3.6.4.13"/>
    </reaction>
</comment>
<evidence type="ECO:0000256" key="5">
    <source>
        <dbReference type="ARBA" id="ARBA00022801"/>
    </source>
</evidence>
<dbReference type="EC" id="3.6.4.13" evidence="3"/>
<evidence type="ECO:0000256" key="16">
    <source>
        <dbReference type="PROSITE-ProRule" id="PRU00552"/>
    </source>
</evidence>
<dbReference type="SMART" id="SM00487">
    <property type="entry name" value="DEXDc"/>
    <property type="match status" value="1"/>
</dbReference>
<organism evidence="22 23">
    <name type="scientific">Hortaea werneckii</name>
    <name type="common">Black yeast</name>
    <name type="synonym">Cladosporium werneckii</name>
    <dbReference type="NCBI Taxonomy" id="91943"/>
    <lineage>
        <taxon>Eukaryota</taxon>
        <taxon>Fungi</taxon>
        <taxon>Dikarya</taxon>
        <taxon>Ascomycota</taxon>
        <taxon>Pezizomycotina</taxon>
        <taxon>Dothideomycetes</taxon>
        <taxon>Dothideomycetidae</taxon>
        <taxon>Mycosphaerellales</taxon>
        <taxon>Teratosphaeriaceae</taxon>
        <taxon>Hortaea</taxon>
    </lineage>
</organism>
<feature type="compositionally biased region" description="Basic and acidic residues" evidence="17">
    <location>
        <begin position="238"/>
        <end position="252"/>
    </location>
</feature>
<feature type="region of interest" description="Disordered" evidence="17">
    <location>
        <begin position="212"/>
        <end position="309"/>
    </location>
</feature>
<dbReference type="PROSITE" id="PS51194">
    <property type="entry name" value="HELICASE_CTER"/>
    <property type="match status" value="1"/>
</dbReference>
<sequence length="754" mass="81468">LGLLPGLLLEILLGQGIELLGVFLFDGAAFAVEGLDVFQPRDAIGDPGIDGFIAILELGAKGGSNIDLGHGSWGLSLTYSTRPIDNIQTGKDTWQLAAPANATPCTLCTQPLHGTAKWAASYRRYSPSGRLGVCVCEPRDGVAPLRPGQRQPPPRASPSRDPGPRSCLSRLELSAAAPPRLTTISLTASEATTTNLKLSVAVAVAAAAAASPTLHHTMSDDNKPTQSEQDSSAPLAKSLDERLTFPDSKRSDNNNNTSAPSKFSWSDEMETPTVEKKSELENAQSDGAADAPVGEAQKDGATTWMNGSEGLDEPEFDVNVKLADLQDDPNNPLYSAKAFEDLNLREELLRGLSVMSFNKPSKIQERALPLLLKNPPTNLIGQSQSGTGKTAAFVLNMLSRVDLSTKQPQCLVLAPTRELAKQIAGVANVMGAFLEDKGLTIAEAIPQSLPQRGQPLQGQIVVGTPGTVMDLIQRRRQLDVRAMKVLTLDEADNMLDMQGMGDQCKRVKVMLPPSVQVVLFSATFPAQVLDFAALFAPKANQITLEVEKLTVKGIKQMYLDCNSDEDKYNALVKFYGLMTIASSIIFVHRRDTAAEIERRMTAEGHKVASLTGALEGVQRDDVFNRFRSGEAKVLITTNVLARGIDVQTVTMVINYDIPETLSHQPDYETYLHRIGRTGRFGRTGAALSFVHDKRSWMQLMDICKHFGVEPTKLDTTDWDQVEKMLKNIMKNARNAVPGGGGGEGKGGPEEGMAD</sequence>
<reference evidence="22 23" key="1">
    <citation type="journal article" date="2018" name="BMC Genomics">
        <title>Genomic evidence for intraspecific hybridization in a clonal and extremely halotolerant yeast.</title>
        <authorList>
            <person name="Gostincar C."/>
            <person name="Stajich J.E."/>
            <person name="Zupancic J."/>
            <person name="Zalar P."/>
            <person name="Gunde-Cimerman N."/>
        </authorList>
    </citation>
    <scope>NUCLEOTIDE SEQUENCE [LARGE SCALE GENOMIC DNA]</scope>
    <source>
        <strain evidence="22 23">EXF-6656</strain>
    </source>
</reference>
<keyword evidence="11" id="KW-0906">Nuclear pore complex</keyword>
<dbReference type="GO" id="GO:0031965">
    <property type="term" value="C:nuclear membrane"/>
    <property type="evidence" value="ECO:0007669"/>
    <property type="project" value="UniProtKB-SubCell"/>
</dbReference>
<evidence type="ECO:0000256" key="10">
    <source>
        <dbReference type="ARBA" id="ARBA00023010"/>
    </source>
</evidence>
<evidence type="ECO:0000256" key="17">
    <source>
        <dbReference type="SAM" id="MobiDB-lite"/>
    </source>
</evidence>
<evidence type="ECO:0000256" key="8">
    <source>
        <dbReference type="ARBA" id="ARBA00022840"/>
    </source>
</evidence>
<dbReference type="GO" id="GO:0015031">
    <property type="term" value="P:protein transport"/>
    <property type="evidence" value="ECO:0007669"/>
    <property type="project" value="UniProtKB-KW"/>
</dbReference>
<dbReference type="InterPro" id="IPR001650">
    <property type="entry name" value="Helicase_C-like"/>
</dbReference>
<dbReference type="PROSITE" id="PS51195">
    <property type="entry name" value="Q_MOTIF"/>
    <property type="match status" value="1"/>
</dbReference>
<keyword evidence="7" id="KW-0813">Transport</keyword>
<evidence type="ECO:0000313" key="23">
    <source>
        <dbReference type="Proteomes" id="UP000281245"/>
    </source>
</evidence>
<evidence type="ECO:0000259" key="21">
    <source>
        <dbReference type="PROSITE" id="PS51195"/>
    </source>
</evidence>
<dbReference type="Pfam" id="PF00270">
    <property type="entry name" value="DEAD"/>
    <property type="match status" value="1"/>
</dbReference>
<keyword evidence="7" id="KW-0509">mRNA transport</keyword>
<feature type="signal peptide" evidence="18">
    <location>
        <begin position="1"/>
        <end position="16"/>
    </location>
</feature>
<dbReference type="CDD" id="cd17963">
    <property type="entry name" value="DEADc_DDX19_DDX25"/>
    <property type="match status" value="1"/>
</dbReference>
<keyword evidence="11" id="KW-0539">Nucleus</keyword>
<feature type="domain" description="Helicase ATP-binding" evidence="19">
    <location>
        <begin position="370"/>
        <end position="542"/>
    </location>
</feature>
<evidence type="ECO:0000256" key="9">
    <source>
        <dbReference type="ARBA" id="ARBA00022884"/>
    </source>
</evidence>
<comment type="caution">
    <text evidence="22">The sequence shown here is derived from an EMBL/GenBank/DDBJ whole genome shotgun (WGS) entry which is preliminary data.</text>
</comment>
<dbReference type="CDD" id="cd18787">
    <property type="entry name" value="SF2_C_DEAD"/>
    <property type="match status" value="1"/>
</dbReference>
<comment type="function">
    <text evidence="12">ATP-dependent RNA helicase associated with the nuclear pore complex and essential for mRNA export from the nucleus. May participate in a terminal step of mRNA export through the removal of proteins that accompany mRNA through the nucleopore complex. May also be involved in early transcription.</text>
</comment>
<feature type="region of interest" description="Disordered" evidence="17">
    <location>
        <begin position="732"/>
        <end position="754"/>
    </location>
</feature>
<keyword evidence="11" id="KW-0653">Protein transport</keyword>
<protein>
    <recommendedName>
        <fullName evidence="3">RNA helicase</fullName>
        <ecNumber evidence="3">3.6.4.13</ecNumber>
    </recommendedName>
</protein>
<evidence type="ECO:0000256" key="11">
    <source>
        <dbReference type="ARBA" id="ARBA00023132"/>
    </source>
</evidence>
<keyword evidence="9" id="KW-0694">RNA-binding</keyword>
<evidence type="ECO:0000256" key="7">
    <source>
        <dbReference type="ARBA" id="ARBA00022816"/>
    </source>
</evidence>
<feature type="non-terminal residue" evidence="22">
    <location>
        <position position="1"/>
    </location>
</feature>
<evidence type="ECO:0000259" key="20">
    <source>
        <dbReference type="PROSITE" id="PS51194"/>
    </source>
</evidence>
<feature type="region of interest" description="Disordered" evidence="17">
    <location>
        <begin position="143"/>
        <end position="167"/>
    </location>
</feature>
<feature type="domain" description="Helicase C-terminal" evidence="20">
    <location>
        <begin position="553"/>
        <end position="729"/>
    </location>
</feature>
<dbReference type="InterPro" id="IPR027417">
    <property type="entry name" value="P-loop_NTPase"/>
</dbReference>
<dbReference type="GO" id="GO:0003723">
    <property type="term" value="F:RNA binding"/>
    <property type="evidence" value="ECO:0007669"/>
    <property type="project" value="UniProtKB-KW"/>
</dbReference>
<dbReference type="AlphaFoldDB" id="A0A3M6W090"/>
<dbReference type="GO" id="GO:0016787">
    <property type="term" value="F:hydrolase activity"/>
    <property type="evidence" value="ECO:0007669"/>
    <property type="project" value="UniProtKB-KW"/>
</dbReference>
<feature type="compositionally biased region" description="Polar residues" evidence="17">
    <location>
        <begin position="253"/>
        <end position="264"/>
    </location>
</feature>
<keyword evidence="18" id="KW-0732">Signal</keyword>
<dbReference type="Pfam" id="PF00271">
    <property type="entry name" value="Helicase_C"/>
    <property type="match status" value="1"/>
</dbReference>
<dbReference type="EMBL" id="QWIJ01002450">
    <property type="protein sequence ID" value="RMX71909.1"/>
    <property type="molecule type" value="Genomic_DNA"/>
</dbReference>
<dbReference type="Proteomes" id="UP000281245">
    <property type="component" value="Unassembled WGS sequence"/>
</dbReference>
<dbReference type="FunFam" id="3.40.50.300:FF:000849">
    <property type="entry name" value="ATP-dependent RNA helicase DBP5"/>
    <property type="match status" value="1"/>
</dbReference>
<evidence type="ECO:0000256" key="12">
    <source>
        <dbReference type="ARBA" id="ARBA00037213"/>
    </source>
</evidence>
<evidence type="ECO:0000256" key="15">
    <source>
        <dbReference type="ARBA" id="ARBA00047984"/>
    </source>
</evidence>
<dbReference type="Gene3D" id="3.40.50.300">
    <property type="entry name" value="P-loop containing nucleotide triphosphate hydrolases"/>
    <property type="match status" value="2"/>
</dbReference>
<evidence type="ECO:0000256" key="4">
    <source>
        <dbReference type="ARBA" id="ARBA00022741"/>
    </source>
</evidence>
<dbReference type="InterPro" id="IPR014001">
    <property type="entry name" value="Helicase_ATP-bd"/>
</dbReference>
<evidence type="ECO:0000256" key="14">
    <source>
        <dbReference type="ARBA" id="ARBA00038750"/>
    </source>
</evidence>
<gene>
    <name evidence="22" type="ORF">D0869_15156</name>
</gene>
<feature type="domain" description="DEAD-box RNA helicase Q" evidence="21">
    <location>
        <begin position="337"/>
        <end position="365"/>
    </location>
</feature>
<evidence type="ECO:0000256" key="2">
    <source>
        <dbReference type="ARBA" id="ARBA00004567"/>
    </source>
</evidence>
<evidence type="ECO:0000259" key="19">
    <source>
        <dbReference type="PROSITE" id="PS51192"/>
    </source>
</evidence>
<keyword evidence="8" id="KW-0067">ATP-binding</keyword>
<evidence type="ECO:0000256" key="1">
    <source>
        <dbReference type="ARBA" id="ARBA00004335"/>
    </source>
</evidence>
<evidence type="ECO:0000256" key="18">
    <source>
        <dbReference type="SAM" id="SignalP"/>
    </source>
</evidence>
<keyword evidence="4" id="KW-0547">Nucleotide-binding</keyword>
<keyword evidence="5" id="KW-0378">Hydrolase</keyword>
<dbReference type="InterPro" id="IPR011545">
    <property type="entry name" value="DEAD/DEAH_box_helicase_dom"/>
</dbReference>
<comment type="similarity">
    <text evidence="13">Belongs to the DEAD box helicase family. DDX19/DBP5 subfamily.</text>
</comment>
<dbReference type="SUPFAM" id="SSF52540">
    <property type="entry name" value="P-loop containing nucleoside triphosphate hydrolases"/>
    <property type="match status" value="1"/>
</dbReference>
<feature type="short sequence motif" description="Q motif" evidence="16">
    <location>
        <begin position="337"/>
        <end position="365"/>
    </location>
</feature>
<evidence type="ECO:0000256" key="13">
    <source>
        <dbReference type="ARBA" id="ARBA00038143"/>
    </source>
</evidence>
<evidence type="ECO:0000256" key="3">
    <source>
        <dbReference type="ARBA" id="ARBA00012552"/>
    </source>
</evidence>
<keyword evidence="10" id="KW-0811">Translocation</keyword>
<dbReference type="PANTHER" id="PTHR47958">
    <property type="entry name" value="ATP-DEPENDENT RNA HELICASE DBP3"/>
    <property type="match status" value="1"/>
</dbReference>
<dbReference type="InterPro" id="IPR014014">
    <property type="entry name" value="RNA_helicase_DEAD_Q_motif"/>
</dbReference>
<feature type="chain" id="PRO_5017933344" description="RNA helicase" evidence="18">
    <location>
        <begin position="17"/>
        <end position="754"/>
    </location>
</feature>
<evidence type="ECO:0000313" key="22">
    <source>
        <dbReference type="EMBL" id="RMX71909.1"/>
    </source>
</evidence>
<dbReference type="GO" id="GO:0005524">
    <property type="term" value="F:ATP binding"/>
    <property type="evidence" value="ECO:0007669"/>
    <property type="project" value="UniProtKB-KW"/>
</dbReference>
<name>A0A3M6W090_HORWE</name>
<comment type="subcellular location">
    <subcellularLocation>
        <location evidence="1">Nucleus membrane</location>
        <topology evidence="1">Peripheral membrane protein</topology>
        <orientation evidence="1">Cytoplasmic side</orientation>
    </subcellularLocation>
    <subcellularLocation>
        <location evidence="2">Nucleus</location>
        <location evidence="2">Nuclear pore complex</location>
    </subcellularLocation>
</comment>
<evidence type="ECO:0000256" key="6">
    <source>
        <dbReference type="ARBA" id="ARBA00022806"/>
    </source>
</evidence>
<comment type="subunit">
    <text evidence="14">Associates with the nuclear pore complex.</text>
</comment>
<dbReference type="SMART" id="SM00490">
    <property type="entry name" value="HELICc"/>
    <property type="match status" value="1"/>
</dbReference>
<keyword evidence="6" id="KW-0347">Helicase</keyword>
<proteinExistence type="inferred from homology"/>